<name>S4NW83_9NEOP</name>
<evidence type="ECO:0000313" key="1">
    <source>
        <dbReference type="EMBL" id="JAA77840.1"/>
    </source>
</evidence>
<proteinExistence type="predicted"/>
<dbReference type="EMBL" id="GAIX01014720">
    <property type="protein sequence ID" value="JAA77840.1"/>
    <property type="molecule type" value="Transcribed_RNA"/>
</dbReference>
<reference evidence="1" key="2">
    <citation type="submission" date="2013-05" db="EMBL/GenBank/DDBJ databases">
        <authorList>
            <person name="Carter J.-M."/>
            <person name="Baker S.C."/>
            <person name="Pink R."/>
            <person name="Carter D.R.F."/>
            <person name="Collins A."/>
            <person name="Tomlin J."/>
            <person name="Gibbs M."/>
            <person name="Breuker C.J."/>
        </authorList>
    </citation>
    <scope>NUCLEOTIDE SEQUENCE</scope>
    <source>
        <tissue evidence="1">Ovary</tissue>
    </source>
</reference>
<sequence>MQPPLFELNSVRSAALIHDFLACNQGYSFLHIKLYNAKETWVLCPLFRVTNPVLLFLIYVQLKLKNCRYLKS</sequence>
<organism evidence="1">
    <name type="scientific">Pararge aegeria</name>
    <name type="common">speckled wood butterfly</name>
    <dbReference type="NCBI Taxonomy" id="116150"/>
    <lineage>
        <taxon>Eukaryota</taxon>
        <taxon>Metazoa</taxon>
        <taxon>Ecdysozoa</taxon>
        <taxon>Arthropoda</taxon>
        <taxon>Hexapoda</taxon>
        <taxon>Insecta</taxon>
        <taxon>Pterygota</taxon>
        <taxon>Neoptera</taxon>
        <taxon>Endopterygota</taxon>
        <taxon>Lepidoptera</taxon>
        <taxon>Glossata</taxon>
        <taxon>Ditrysia</taxon>
        <taxon>Papilionoidea</taxon>
        <taxon>Nymphalidae</taxon>
        <taxon>Satyrinae</taxon>
        <taxon>Satyrini</taxon>
        <taxon>Parargina</taxon>
        <taxon>Pararge</taxon>
    </lineage>
</organism>
<dbReference type="AlphaFoldDB" id="S4NW83"/>
<reference evidence="1" key="1">
    <citation type="journal article" date="2013" name="BMC Genomics">
        <title>Unscrambling butterfly oogenesis.</title>
        <authorList>
            <person name="Carter J.M."/>
            <person name="Baker S.C."/>
            <person name="Pink R."/>
            <person name="Carter D.R."/>
            <person name="Collins A."/>
            <person name="Tomlin J."/>
            <person name="Gibbs M."/>
            <person name="Breuker C.J."/>
        </authorList>
    </citation>
    <scope>NUCLEOTIDE SEQUENCE</scope>
    <source>
        <tissue evidence="1">Ovary</tissue>
    </source>
</reference>
<accession>S4NW83</accession>
<protein>
    <submittedName>
        <fullName evidence="1">Uncharacterized protein</fullName>
    </submittedName>
</protein>